<dbReference type="Pfam" id="PF13639">
    <property type="entry name" value="zf-RING_2"/>
    <property type="match status" value="1"/>
</dbReference>
<dbReference type="EMBL" id="AMZH03019778">
    <property type="protein sequence ID" value="RRT39916.1"/>
    <property type="molecule type" value="Genomic_DNA"/>
</dbReference>
<keyword evidence="1" id="KW-0479">Metal-binding</keyword>
<dbReference type="PROSITE" id="PS50089">
    <property type="entry name" value="ZF_RING_2"/>
    <property type="match status" value="1"/>
</dbReference>
<dbReference type="Gene3D" id="3.30.40.10">
    <property type="entry name" value="Zinc/RING finger domain, C3HC4 (zinc finger)"/>
    <property type="match status" value="1"/>
</dbReference>
<proteinExistence type="predicted"/>
<dbReference type="SMART" id="SM00184">
    <property type="entry name" value="RING"/>
    <property type="match status" value="1"/>
</dbReference>
<dbReference type="Proteomes" id="UP000287651">
    <property type="component" value="Unassembled WGS sequence"/>
</dbReference>
<evidence type="ECO:0000259" key="4">
    <source>
        <dbReference type="PROSITE" id="PS50089"/>
    </source>
</evidence>
<dbReference type="GO" id="GO:0006511">
    <property type="term" value="P:ubiquitin-dependent protein catabolic process"/>
    <property type="evidence" value="ECO:0007669"/>
    <property type="project" value="TreeGrafter"/>
</dbReference>
<evidence type="ECO:0000256" key="2">
    <source>
        <dbReference type="ARBA" id="ARBA00022771"/>
    </source>
</evidence>
<dbReference type="InterPro" id="IPR011016">
    <property type="entry name" value="Znf_RING-CH"/>
</dbReference>
<dbReference type="AlphaFoldDB" id="A0A426XKC0"/>
<feature type="non-terminal residue" evidence="5">
    <location>
        <position position="1"/>
    </location>
</feature>
<dbReference type="InterPro" id="IPR001841">
    <property type="entry name" value="Znf_RING"/>
</dbReference>
<keyword evidence="3" id="KW-0862">Zinc</keyword>
<keyword evidence="2" id="KW-0863">Zinc-finger</keyword>
<dbReference type="PANTHER" id="PTHR45931:SF3">
    <property type="entry name" value="RING ZINC FINGER-CONTAINING PROTEIN"/>
    <property type="match status" value="1"/>
</dbReference>
<comment type="caution">
    <text evidence="5">The sequence shown here is derived from an EMBL/GenBank/DDBJ whole genome shotgun (WGS) entry which is preliminary data.</text>
</comment>
<sequence>APIGRKAKLANRMYEKKATMEGHLCADGAAWFLYAKLMAGEPASEWCRLVAPVVIKLSYTVLHFHGGQVMQEPPCADHLYVFTLGDFLHHVSRRQAISFVLFHGGAYGHDFRAARGLEEELFTFCNGPVESALDGGRGIEITVGIHFYRHWIGLEPSFVVGGVPASSDAVKELAVVKYERGGDVREESCRICLEAFDEGVEVTQMPCMHAFHGGCLTRWLESSHICPLCRHAIADSAGRFRSTSLHRSVFVPRFTDNLSQ</sequence>
<evidence type="ECO:0000313" key="6">
    <source>
        <dbReference type="Proteomes" id="UP000287651"/>
    </source>
</evidence>
<reference evidence="5 6" key="1">
    <citation type="journal article" date="2014" name="Agronomy (Basel)">
        <title>A Draft Genome Sequence for Ensete ventricosum, the Drought-Tolerant Tree Against Hunger.</title>
        <authorList>
            <person name="Harrison J."/>
            <person name="Moore K.A."/>
            <person name="Paszkiewicz K."/>
            <person name="Jones T."/>
            <person name="Grant M."/>
            <person name="Ambacheew D."/>
            <person name="Muzemil S."/>
            <person name="Studholme D.J."/>
        </authorList>
    </citation>
    <scope>NUCLEOTIDE SEQUENCE [LARGE SCALE GENOMIC DNA]</scope>
</reference>
<gene>
    <name evidence="5" type="ORF">B296_00043793</name>
</gene>
<dbReference type="GO" id="GO:0061630">
    <property type="term" value="F:ubiquitin protein ligase activity"/>
    <property type="evidence" value="ECO:0007669"/>
    <property type="project" value="TreeGrafter"/>
</dbReference>
<evidence type="ECO:0000256" key="3">
    <source>
        <dbReference type="ARBA" id="ARBA00022833"/>
    </source>
</evidence>
<dbReference type="InterPro" id="IPR051834">
    <property type="entry name" value="RING_finger_E3_ligase"/>
</dbReference>
<feature type="domain" description="RING-type" evidence="4">
    <location>
        <begin position="189"/>
        <end position="230"/>
    </location>
</feature>
<dbReference type="SMART" id="SM00744">
    <property type="entry name" value="RINGv"/>
    <property type="match status" value="1"/>
</dbReference>
<name>A0A426XKC0_ENSVE</name>
<dbReference type="PANTHER" id="PTHR45931">
    <property type="entry name" value="SI:CH211-59O9.10"/>
    <property type="match status" value="1"/>
</dbReference>
<dbReference type="SUPFAM" id="SSF57850">
    <property type="entry name" value="RING/U-box"/>
    <property type="match status" value="1"/>
</dbReference>
<evidence type="ECO:0000256" key="1">
    <source>
        <dbReference type="ARBA" id="ARBA00022723"/>
    </source>
</evidence>
<evidence type="ECO:0000313" key="5">
    <source>
        <dbReference type="EMBL" id="RRT39916.1"/>
    </source>
</evidence>
<accession>A0A426XKC0</accession>
<organism evidence="5 6">
    <name type="scientific">Ensete ventricosum</name>
    <name type="common">Abyssinian banana</name>
    <name type="synonym">Musa ensete</name>
    <dbReference type="NCBI Taxonomy" id="4639"/>
    <lineage>
        <taxon>Eukaryota</taxon>
        <taxon>Viridiplantae</taxon>
        <taxon>Streptophyta</taxon>
        <taxon>Embryophyta</taxon>
        <taxon>Tracheophyta</taxon>
        <taxon>Spermatophyta</taxon>
        <taxon>Magnoliopsida</taxon>
        <taxon>Liliopsida</taxon>
        <taxon>Zingiberales</taxon>
        <taxon>Musaceae</taxon>
        <taxon>Ensete</taxon>
    </lineage>
</organism>
<dbReference type="GO" id="GO:0005634">
    <property type="term" value="C:nucleus"/>
    <property type="evidence" value="ECO:0007669"/>
    <property type="project" value="TreeGrafter"/>
</dbReference>
<dbReference type="GO" id="GO:0008270">
    <property type="term" value="F:zinc ion binding"/>
    <property type="evidence" value="ECO:0007669"/>
    <property type="project" value="UniProtKB-KW"/>
</dbReference>
<dbReference type="InterPro" id="IPR013083">
    <property type="entry name" value="Znf_RING/FYVE/PHD"/>
</dbReference>
<protein>
    <recommendedName>
        <fullName evidence="4">RING-type domain-containing protein</fullName>
    </recommendedName>
</protein>